<keyword evidence="5 8" id="KW-0472">Membrane</keyword>
<keyword evidence="11" id="KW-1185">Reference proteome</keyword>
<evidence type="ECO:0000256" key="7">
    <source>
        <dbReference type="SAM" id="MobiDB-lite"/>
    </source>
</evidence>
<proteinExistence type="inferred from homology"/>
<feature type="transmembrane region" description="Helical" evidence="8">
    <location>
        <begin position="508"/>
        <end position="526"/>
    </location>
</feature>
<dbReference type="PANTHER" id="PTHR30509">
    <property type="entry name" value="P-HYDROXYBENZOIC ACID EFFLUX PUMP SUBUNIT-RELATED"/>
    <property type="match status" value="1"/>
</dbReference>
<evidence type="ECO:0000313" key="10">
    <source>
        <dbReference type="EMBL" id="MFC4033285.1"/>
    </source>
</evidence>
<feature type="region of interest" description="Disordered" evidence="7">
    <location>
        <begin position="737"/>
        <end position="759"/>
    </location>
</feature>
<sequence length="759" mass="79803">MNRRTGRPGTQGAAPRPALRWLQGRDPGLSSLRRALRAAIIMPGLFALAEKVLDNPTLAVFAAFGPLVMMLFVDFGGPLRQRVAAQIALVLASAVLVVLGTLAAQVVWVAAVGTLVVSFAVLFVGVVSSVLAGATTTLLISFVLPVSLLGPVSSVPDRLAGWLLAGAASVIAVAFLWPAPTREPLRLATARACVLLARRLRAEVEVARDIFGPQRAELLRPASQQAADGVAALRRSFFGTFQRPTGLSTAARTLVRLVDQMVWLAAVIERTPSARPAPSTEAAVYEAKLASLTLLERGAELLESASGDPGRLAPDVRRLWQAHEALEQAVTTVIPQRPQLPQRPHGAAESRPAPEDASGARAAEFIGSLEPSFRAKEMGFAISAVAENIGLTVAARQRGWWQRVLGHHPADVASALMSARERAGAHLERDSVWLHNSLRGAVALSLAVLVARLTGVQHSFWVVFGTLAVLRSNAVNTGQTTVRALSGTVAGFIIGIALILAIGDHTTVFWVLLPVTVAFIGLEPAVTSFTGGQAGFTIVLLILFSIIQPAGLELGLARVEDMGIGCGVALLVGLLFWPRGAGSALGRTLSEALTESARYLGGAVAFGLTRCDQAVSAAPAPDEEARRAAAAAGRLDDAFREFLAERGTKHLSLEHVTGLVNAVAVVRLTADAVLRLWARQDPAAAGDRAAARQEILDVAAPLVTWFETTAHALTGPDRVPGRQERGADAEAAILGTVRRDLTGAGGRGHRDGGTGDLDR</sequence>
<dbReference type="PANTHER" id="PTHR30509:SF9">
    <property type="entry name" value="MULTIDRUG RESISTANCE PROTEIN MDTO"/>
    <property type="match status" value="1"/>
</dbReference>
<dbReference type="EMBL" id="JBHSBB010000012">
    <property type="protein sequence ID" value="MFC4033285.1"/>
    <property type="molecule type" value="Genomic_DNA"/>
</dbReference>
<comment type="caution">
    <text evidence="10">The sequence shown here is derived from an EMBL/GenBank/DDBJ whole genome shotgun (WGS) entry which is preliminary data.</text>
</comment>
<evidence type="ECO:0000313" key="11">
    <source>
        <dbReference type="Proteomes" id="UP001595765"/>
    </source>
</evidence>
<evidence type="ECO:0000256" key="4">
    <source>
        <dbReference type="ARBA" id="ARBA00022989"/>
    </source>
</evidence>
<feature type="compositionally biased region" description="Basic and acidic residues" evidence="7">
    <location>
        <begin position="748"/>
        <end position="759"/>
    </location>
</feature>
<evidence type="ECO:0000256" key="2">
    <source>
        <dbReference type="ARBA" id="ARBA00022475"/>
    </source>
</evidence>
<feature type="transmembrane region" description="Helical" evidence="8">
    <location>
        <begin position="87"/>
        <end position="111"/>
    </location>
</feature>
<feature type="transmembrane region" description="Helical" evidence="8">
    <location>
        <begin position="58"/>
        <end position="75"/>
    </location>
</feature>
<dbReference type="InterPro" id="IPR049453">
    <property type="entry name" value="Memb_transporter_dom"/>
</dbReference>
<feature type="transmembrane region" description="Helical" evidence="8">
    <location>
        <begin position="562"/>
        <end position="578"/>
    </location>
</feature>
<feature type="transmembrane region" description="Helical" evidence="8">
    <location>
        <begin position="159"/>
        <end position="177"/>
    </location>
</feature>
<feature type="region of interest" description="Disordered" evidence="7">
    <location>
        <begin position="334"/>
        <end position="360"/>
    </location>
</feature>
<keyword evidence="3 8" id="KW-0812">Transmembrane</keyword>
<comment type="similarity">
    <text evidence="6">Belongs to the YccS/YhfK family.</text>
</comment>
<organism evidence="10 11">
    <name type="scientific">Streptomyces polygonati</name>
    <dbReference type="NCBI Taxonomy" id="1617087"/>
    <lineage>
        <taxon>Bacteria</taxon>
        <taxon>Bacillati</taxon>
        <taxon>Actinomycetota</taxon>
        <taxon>Actinomycetes</taxon>
        <taxon>Kitasatosporales</taxon>
        <taxon>Streptomycetaceae</taxon>
        <taxon>Streptomyces</taxon>
    </lineage>
</organism>
<protein>
    <submittedName>
        <fullName evidence="10">FUSC family protein</fullName>
    </submittedName>
</protein>
<keyword evidence="4 8" id="KW-1133">Transmembrane helix</keyword>
<feature type="transmembrane region" description="Helical" evidence="8">
    <location>
        <begin position="538"/>
        <end position="556"/>
    </location>
</feature>
<dbReference type="Pfam" id="PF13515">
    <property type="entry name" value="FUSC_2"/>
    <property type="match status" value="1"/>
</dbReference>
<accession>A0ABV8HMQ7</accession>
<evidence type="ECO:0000256" key="1">
    <source>
        <dbReference type="ARBA" id="ARBA00004651"/>
    </source>
</evidence>
<name>A0ABV8HMQ7_9ACTN</name>
<feature type="transmembrane region" description="Helical" evidence="8">
    <location>
        <begin position="117"/>
        <end position="147"/>
    </location>
</feature>
<gene>
    <name evidence="10" type="ORF">ACFO3J_17570</name>
</gene>
<feature type="domain" description="Integral membrane bound transporter" evidence="9">
    <location>
        <begin position="446"/>
        <end position="572"/>
    </location>
</feature>
<evidence type="ECO:0000256" key="8">
    <source>
        <dbReference type="SAM" id="Phobius"/>
    </source>
</evidence>
<reference evidence="11" key="1">
    <citation type="journal article" date="2019" name="Int. J. Syst. Evol. Microbiol.">
        <title>The Global Catalogue of Microorganisms (GCM) 10K type strain sequencing project: providing services to taxonomists for standard genome sequencing and annotation.</title>
        <authorList>
            <consortium name="The Broad Institute Genomics Platform"/>
            <consortium name="The Broad Institute Genome Sequencing Center for Infectious Disease"/>
            <person name="Wu L."/>
            <person name="Ma J."/>
        </authorList>
    </citation>
    <scope>NUCLEOTIDE SEQUENCE [LARGE SCALE GENOMIC DNA]</scope>
    <source>
        <strain evidence="11">CGMCC 4.7237</strain>
    </source>
</reference>
<evidence type="ECO:0000256" key="5">
    <source>
        <dbReference type="ARBA" id="ARBA00023136"/>
    </source>
</evidence>
<feature type="transmembrane region" description="Helical" evidence="8">
    <location>
        <begin position="441"/>
        <end position="470"/>
    </location>
</feature>
<dbReference type="Proteomes" id="UP001595765">
    <property type="component" value="Unassembled WGS sequence"/>
</dbReference>
<keyword evidence="2" id="KW-1003">Cell membrane</keyword>
<evidence type="ECO:0000256" key="3">
    <source>
        <dbReference type="ARBA" id="ARBA00022692"/>
    </source>
</evidence>
<evidence type="ECO:0000259" key="9">
    <source>
        <dbReference type="Pfam" id="PF13515"/>
    </source>
</evidence>
<comment type="subcellular location">
    <subcellularLocation>
        <location evidence="1">Cell membrane</location>
        <topology evidence="1">Multi-pass membrane protein</topology>
    </subcellularLocation>
</comment>
<feature type="transmembrane region" description="Helical" evidence="8">
    <location>
        <begin position="482"/>
        <end position="502"/>
    </location>
</feature>
<evidence type="ECO:0000256" key="6">
    <source>
        <dbReference type="ARBA" id="ARBA00043993"/>
    </source>
</evidence>